<name>A0A2P2Q1L8_RHIMU</name>
<protein>
    <submittedName>
        <fullName evidence="1">Uncharacterized protein</fullName>
    </submittedName>
</protein>
<reference evidence="1" key="1">
    <citation type="submission" date="2018-02" db="EMBL/GenBank/DDBJ databases">
        <title>Rhizophora mucronata_Transcriptome.</title>
        <authorList>
            <person name="Meera S.P."/>
            <person name="Sreeshan A."/>
            <person name="Augustine A."/>
        </authorList>
    </citation>
    <scope>NUCLEOTIDE SEQUENCE</scope>
    <source>
        <tissue evidence="1">Leaf</tissue>
    </source>
</reference>
<dbReference type="AlphaFoldDB" id="A0A2P2Q1L8"/>
<proteinExistence type="predicted"/>
<dbReference type="EMBL" id="GGEC01080329">
    <property type="protein sequence ID" value="MBX60813.1"/>
    <property type="molecule type" value="Transcribed_RNA"/>
</dbReference>
<accession>A0A2P2Q1L8</accession>
<sequence length="35" mass="4095">MAFISCNHLGEIMHYIMHFTNGDSLIIIIFEILKE</sequence>
<evidence type="ECO:0000313" key="1">
    <source>
        <dbReference type="EMBL" id="MBX60813.1"/>
    </source>
</evidence>
<organism evidence="1">
    <name type="scientific">Rhizophora mucronata</name>
    <name type="common">Asiatic mangrove</name>
    <dbReference type="NCBI Taxonomy" id="61149"/>
    <lineage>
        <taxon>Eukaryota</taxon>
        <taxon>Viridiplantae</taxon>
        <taxon>Streptophyta</taxon>
        <taxon>Embryophyta</taxon>
        <taxon>Tracheophyta</taxon>
        <taxon>Spermatophyta</taxon>
        <taxon>Magnoliopsida</taxon>
        <taxon>eudicotyledons</taxon>
        <taxon>Gunneridae</taxon>
        <taxon>Pentapetalae</taxon>
        <taxon>rosids</taxon>
        <taxon>fabids</taxon>
        <taxon>Malpighiales</taxon>
        <taxon>Rhizophoraceae</taxon>
        <taxon>Rhizophora</taxon>
    </lineage>
</organism>